<dbReference type="SUPFAM" id="SSF53850">
    <property type="entry name" value="Periplasmic binding protein-like II"/>
    <property type="match status" value="1"/>
</dbReference>
<proteinExistence type="predicted"/>
<dbReference type="Proteomes" id="UP001596473">
    <property type="component" value="Unassembled WGS sequence"/>
</dbReference>
<comment type="caution">
    <text evidence="3">The sequence shown here is derived from an EMBL/GenBank/DDBJ whole genome shotgun (WGS) entry which is preliminary data.</text>
</comment>
<name>A0ABW2R1B6_9NEIS</name>
<evidence type="ECO:0000313" key="4">
    <source>
        <dbReference type="Proteomes" id="UP001596473"/>
    </source>
</evidence>
<reference evidence="4" key="1">
    <citation type="journal article" date="2019" name="Int. J. Syst. Evol. Microbiol.">
        <title>The Global Catalogue of Microorganisms (GCM) 10K type strain sequencing project: providing services to taxonomists for standard genome sequencing and annotation.</title>
        <authorList>
            <consortium name="The Broad Institute Genomics Platform"/>
            <consortium name="The Broad Institute Genome Sequencing Center for Infectious Disease"/>
            <person name="Wu L."/>
            <person name="Ma J."/>
        </authorList>
    </citation>
    <scope>NUCLEOTIDE SEQUENCE [LARGE SCALE GENOMIC DNA]</scope>
    <source>
        <strain evidence="4">CCUG 62945</strain>
    </source>
</reference>
<evidence type="ECO:0000256" key="1">
    <source>
        <dbReference type="SAM" id="SignalP"/>
    </source>
</evidence>
<evidence type="ECO:0000313" key="3">
    <source>
        <dbReference type="EMBL" id="MFC7419947.1"/>
    </source>
</evidence>
<keyword evidence="4" id="KW-1185">Reference proteome</keyword>
<accession>A0ABW2R1B6</accession>
<feature type="chain" id="PRO_5046714668" evidence="1">
    <location>
        <begin position="21"/>
        <end position="182"/>
    </location>
</feature>
<organism evidence="3 4">
    <name type="scientific">Iodobacter arcticus</name>
    <dbReference type="NCBI Taxonomy" id="590593"/>
    <lineage>
        <taxon>Bacteria</taxon>
        <taxon>Pseudomonadati</taxon>
        <taxon>Pseudomonadota</taxon>
        <taxon>Betaproteobacteria</taxon>
        <taxon>Neisseriales</taxon>
        <taxon>Chitinibacteraceae</taxon>
        <taxon>Iodobacter</taxon>
    </lineage>
</organism>
<dbReference type="PANTHER" id="PTHR38834:SF3">
    <property type="entry name" value="SOLUTE-BINDING PROTEIN FAMILY 3_N-TERMINAL DOMAIN-CONTAINING PROTEIN"/>
    <property type="match status" value="1"/>
</dbReference>
<dbReference type="EMBL" id="JBHTBQ010000014">
    <property type="protein sequence ID" value="MFC7419947.1"/>
    <property type="molecule type" value="Genomic_DNA"/>
</dbReference>
<gene>
    <name evidence="3" type="ORF">ACFQNF_08620</name>
</gene>
<sequence length="182" mass="20476">MKKNIVRFFCIGLCAMPTMAATLELVTLQYPPYQYEENGEIKGFVVDIVKEAFRRLQQPIKITLMPWTRSIKMIEDGAADAIFTAYKTSERELFADYSKEVLMPQAVSLFVLKDSTIKFDGDLYKLANYNFGVVSKVSYGDVFDNAVKSKIIKTPDTTHTGEKNIEKLLAGPDYASCSIISV</sequence>
<evidence type="ECO:0000259" key="2">
    <source>
        <dbReference type="Pfam" id="PF00497"/>
    </source>
</evidence>
<dbReference type="Pfam" id="PF00497">
    <property type="entry name" value="SBP_bac_3"/>
    <property type="match status" value="1"/>
</dbReference>
<feature type="signal peptide" evidence="1">
    <location>
        <begin position="1"/>
        <end position="20"/>
    </location>
</feature>
<protein>
    <submittedName>
        <fullName evidence="3">Substrate-binding periplasmic protein</fullName>
    </submittedName>
</protein>
<keyword evidence="1" id="KW-0732">Signal</keyword>
<dbReference type="RefSeq" id="WP_380187590.1">
    <property type="nucleotide sequence ID" value="NZ_JBHTBQ010000014.1"/>
</dbReference>
<dbReference type="Gene3D" id="3.40.190.10">
    <property type="entry name" value="Periplasmic binding protein-like II"/>
    <property type="match status" value="2"/>
</dbReference>
<dbReference type="PANTHER" id="PTHR38834">
    <property type="entry name" value="PERIPLASMIC SUBSTRATE BINDING PROTEIN FAMILY 3"/>
    <property type="match status" value="1"/>
</dbReference>
<dbReference type="InterPro" id="IPR001638">
    <property type="entry name" value="Solute-binding_3/MltF_N"/>
</dbReference>
<feature type="domain" description="Solute-binding protein family 3/N-terminal" evidence="2">
    <location>
        <begin position="28"/>
        <end position="134"/>
    </location>
</feature>